<gene>
    <name evidence="1" type="ORF">AS033_06120</name>
</gene>
<sequence>MKYTCPVCGYDRMDDVAYYENGDASFELCFCCGFQFGVDDDVEIEDGIFLSRSEAHDLYRANWLKDGAKIFSDYAYTPDQDAGEPLKRMILQKTFTKDSYQSRKLS</sequence>
<reference evidence="1 2" key="1">
    <citation type="journal article" date="2015" name="Int. J. Syst. Evol. Microbiol.">
        <title>Exiguobacterium enclense sp. nov., isolated from sediment.</title>
        <authorList>
            <person name="Dastager S.G."/>
            <person name="Mawlankar R."/>
            <person name="Sonalkar V.V."/>
            <person name="Thorat M.N."/>
            <person name="Mual P."/>
            <person name="Verma A."/>
            <person name="Krishnamurthi S."/>
            <person name="Tang S.K."/>
            <person name="Li W.J."/>
        </authorList>
    </citation>
    <scope>NUCLEOTIDE SEQUENCE [LARGE SCALE GENOMIC DNA]</scope>
    <source>
        <strain evidence="1 2">NIO-1109</strain>
    </source>
</reference>
<comment type="caution">
    <text evidence="1">The sequence shown here is derived from an EMBL/GenBank/DDBJ whole genome shotgun (WGS) entry which is preliminary data.</text>
</comment>
<evidence type="ECO:0000313" key="1">
    <source>
        <dbReference type="EMBL" id="KSU50954.1"/>
    </source>
</evidence>
<name>A0A0V8GL82_9BACL</name>
<dbReference type="AlphaFoldDB" id="A0A0V8GL82"/>
<dbReference type="OrthoDB" id="1456570at2"/>
<accession>A0A0V8GL82</accession>
<proteinExistence type="predicted"/>
<organism evidence="1 2">
    <name type="scientific">Exiguobacterium indicum</name>
    <dbReference type="NCBI Taxonomy" id="296995"/>
    <lineage>
        <taxon>Bacteria</taxon>
        <taxon>Bacillati</taxon>
        <taxon>Bacillota</taxon>
        <taxon>Bacilli</taxon>
        <taxon>Bacillales</taxon>
        <taxon>Bacillales Family XII. Incertae Sedis</taxon>
        <taxon>Exiguobacterium</taxon>
    </lineage>
</organism>
<protein>
    <submittedName>
        <fullName evidence="1">Uncharacterized protein</fullName>
    </submittedName>
</protein>
<dbReference type="RefSeq" id="WP_058264977.1">
    <property type="nucleotide sequence ID" value="NZ_FMYN01000001.1"/>
</dbReference>
<evidence type="ECO:0000313" key="2">
    <source>
        <dbReference type="Proteomes" id="UP000053797"/>
    </source>
</evidence>
<dbReference type="Proteomes" id="UP000053797">
    <property type="component" value="Unassembled WGS sequence"/>
</dbReference>
<dbReference type="EMBL" id="LNQL01000001">
    <property type="protein sequence ID" value="KSU50954.1"/>
    <property type="molecule type" value="Genomic_DNA"/>
</dbReference>